<dbReference type="KEGG" id="vg:40099916"/>
<keyword evidence="3" id="KW-1185">Reference proteome</keyword>
<evidence type="ECO:0000313" key="3">
    <source>
        <dbReference type="Proteomes" id="UP000241477"/>
    </source>
</evidence>
<evidence type="ECO:0000313" key="2">
    <source>
        <dbReference type="EMBL" id="AUX82868.1"/>
    </source>
</evidence>
<gene>
    <name evidence="2" type="primary">32</name>
    <name evidence="2" type="ORF">PBI_HAMLET_32</name>
</gene>
<proteinExistence type="predicted"/>
<keyword evidence="1" id="KW-0472">Membrane</keyword>
<organism evidence="2 3">
    <name type="scientific">Microbacterium phage Hamlet</name>
    <dbReference type="NCBI Taxonomy" id="2079583"/>
    <lineage>
        <taxon>Viruses</taxon>
        <taxon>Duplodnaviria</taxon>
        <taxon>Heunggongvirae</taxon>
        <taxon>Uroviricota</taxon>
        <taxon>Caudoviricetes</taxon>
        <taxon>Ilzatvirus</taxon>
        <taxon>Ilzatvirus hamlet</taxon>
    </lineage>
</organism>
<protein>
    <submittedName>
        <fullName evidence="2">Uncharacterized protein</fullName>
    </submittedName>
</protein>
<reference evidence="2 3" key="1">
    <citation type="submission" date="2018-01" db="EMBL/GenBank/DDBJ databases">
        <authorList>
            <person name="Gentille G.M."/>
            <person name="Betsko A.J."/>
            <person name="Kukan E.N."/>
            <person name="Garlena R.A."/>
            <person name="Russell D.A."/>
            <person name="Pope W.H."/>
            <person name="Jacobs-Sera D."/>
            <person name="Hatfull G.F."/>
        </authorList>
    </citation>
    <scope>NUCLEOTIDE SEQUENCE [LARGE SCALE GENOMIC DNA]</scope>
</reference>
<name>A0A2L0HMA9_9CAUD</name>
<dbReference type="GeneID" id="40099916"/>
<dbReference type="RefSeq" id="YP_009623133.1">
    <property type="nucleotide sequence ID" value="NC_042110.1"/>
</dbReference>
<feature type="transmembrane region" description="Helical" evidence="1">
    <location>
        <begin position="25"/>
        <end position="50"/>
    </location>
</feature>
<evidence type="ECO:0000256" key="1">
    <source>
        <dbReference type="SAM" id="Phobius"/>
    </source>
</evidence>
<accession>A0A2L0HMA9</accession>
<keyword evidence="1" id="KW-1133">Transmembrane helix</keyword>
<keyword evidence="1" id="KW-0812">Transmembrane</keyword>
<sequence length="81" mass="8933">MTTFDELLVVDEEVPTATERVRSGFLAFLVGVSLVLAGLGVIGVALWFIAQFFWWLFLVFLQGAGPSTGNFQDPSYANFLE</sequence>
<dbReference type="Proteomes" id="UP000241477">
    <property type="component" value="Segment"/>
</dbReference>
<dbReference type="EMBL" id="MG839019">
    <property type="protein sequence ID" value="AUX82868.1"/>
    <property type="molecule type" value="Genomic_DNA"/>
</dbReference>